<dbReference type="PROSITE" id="PS50850">
    <property type="entry name" value="MFS"/>
    <property type="match status" value="1"/>
</dbReference>
<feature type="domain" description="Major facilitator superfamily (MFS) profile" evidence="9">
    <location>
        <begin position="16"/>
        <end position="450"/>
    </location>
</feature>
<keyword evidence="2" id="KW-0813">Transport</keyword>
<reference evidence="10" key="1">
    <citation type="submission" date="2016-12" db="EMBL/GenBank/DDBJ databases">
        <title>An insight into the sialome and mialome of the sand fly, Nyssomyia neivai.</title>
        <authorList>
            <person name="Sebastian V."/>
            <person name="Goulart T.M."/>
            <person name="Oliveira W."/>
            <person name="Calvo E."/>
            <person name="Oliveira L.F."/>
            <person name="Pinto M.C."/>
            <person name="Rosselino A.M."/>
            <person name="Ribeiro J.M."/>
        </authorList>
    </citation>
    <scope>NUCLEOTIDE SEQUENCE</scope>
</reference>
<dbReference type="EMBL" id="GFDF01009014">
    <property type="protein sequence ID" value="JAV05070.1"/>
    <property type="molecule type" value="Transcribed_RNA"/>
</dbReference>
<feature type="transmembrane region" description="Helical" evidence="8">
    <location>
        <begin position="87"/>
        <end position="107"/>
    </location>
</feature>
<dbReference type="AlphaFoldDB" id="A0A1L8DFD6"/>
<feature type="transmembrane region" description="Helical" evidence="8">
    <location>
        <begin position="146"/>
        <end position="168"/>
    </location>
</feature>
<comment type="subcellular location">
    <subcellularLocation>
        <location evidence="1">Cell membrane</location>
        <topology evidence="1">Multi-pass membrane protein</topology>
    </subcellularLocation>
</comment>
<evidence type="ECO:0000256" key="7">
    <source>
        <dbReference type="ARBA" id="ARBA00023136"/>
    </source>
</evidence>
<feature type="transmembrane region" description="Helical" evidence="8">
    <location>
        <begin position="174"/>
        <end position="192"/>
    </location>
</feature>
<dbReference type="InterPro" id="IPR005828">
    <property type="entry name" value="MFS_sugar_transport-like"/>
</dbReference>
<keyword evidence="6 8" id="KW-1133">Transmembrane helix</keyword>
<name>A0A1L8DFD6_9DIPT</name>
<feature type="transmembrane region" description="Helical" evidence="8">
    <location>
        <begin position="395"/>
        <end position="416"/>
    </location>
</feature>
<dbReference type="Gene3D" id="1.20.1250.20">
    <property type="entry name" value="MFS general substrate transporter like domains"/>
    <property type="match status" value="1"/>
</dbReference>
<feature type="transmembrane region" description="Helical" evidence="8">
    <location>
        <begin position="325"/>
        <end position="347"/>
    </location>
</feature>
<evidence type="ECO:0000256" key="1">
    <source>
        <dbReference type="ARBA" id="ARBA00004651"/>
    </source>
</evidence>
<proteinExistence type="predicted"/>
<dbReference type="InterPro" id="IPR036259">
    <property type="entry name" value="MFS_trans_sf"/>
</dbReference>
<evidence type="ECO:0000256" key="5">
    <source>
        <dbReference type="ARBA" id="ARBA00022692"/>
    </source>
</evidence>
<sequence length="462" mass="50966">MFPPFELSGRVLQNCAATAINLAQIVTGITLGWSSPIFPLLISEDTPLADGPISVDEASRITAVFYLSGCAGSLIFGRLADYIGRKWSIILSVIPQIAAYIIILLATNGTHLLISRALSGVSSNAQFNVIPMFLSEIAETKNRGRIGSYNGLMITLGIALGYAMGAYFHMRVGAAVSLGILGLFMVTSILFPETPQYLLMKKRDDAAFKSLMFYRGFRVKENVSEKFLKEYEQLKESINNVMLKSSFSRKDFKLRSTRKAILIVFVMNLGRNFSGLFQMENFAGIVLDRAGAGIGGNEAALASAVFVHLLSYVSMYLIEKLGRRWLMLVSSIGSALFLAILSIMIMLNNADIDISAVDWIPTVVYAGFNAIATYGIIVIPTIIATEILPIKIRSIVLLCMFIMTNLLTAASVNWFMAIAEYLGFHSNIWIFAVSCFIEFVILYFLLPETKGKTYDEIVELLK</sequence>
<feature type="transmembrane region" description="Helical" evidence="8">
    <location>
        <begin position="260"/>
        <end position="279"/>
    </location>
</feature>
<keyword evidence="5 8" id="KW-0812">Transmembrane</keyword>
<dbReference type="FunFam" id="1.20.1250.20:FF:000218">
    <property type="entry name" value="facilitated trehalose transporter Tret1"/>
    <property type="match status" value="1"/>
</dbReference>
<evidence type="ECO:0000256" key="8">
    <source>
        <dbReference type="SAM" id="Phobius"/>
    </source>
</evidence>
<protein>
    <submittedName>
        <fullName evidence="10">Putative facilitated trehalose transporter tret1</fullName>
    </submittedName>
</protein>
<dbReference type="SUPFAM" id="SSF103473">
    <property type="entry name" value="MFS general substrate transporter"/>
    <property type="match status" value="1"/>
</dbReference>
<evidence type="ECO:0000256" key="4">
    <source>
        <dbReference type="ARBA" id="ARBA00022597"/>
    </source>
</evidence>
<accession>A0A1L8DFD6</accession>
<feature type="transmembrane region" description="Helical" evidence="8">
    <location>
        <begin position="359"/>
        <end position="383"/>
    </location>
</feature>
<dbReference type="GO" id="GO:0005886">
    <property type="term" value="C:plasma membrane"/>
    <property type="evidence" value="ECO:0007669"/>
    <property type="project" value="UniProtKB-SubCell"/>
</dbReference>
<keyword evidence="7 8" id="KW-0472">Membrane</keyword>
<dbReference type="GO" id="GO:0022857">
    <property type="term" value="F:transmembrane transporter activity"/>
    <property type="evidence" value="ECO:0007669"/>
    <property type="project" value="InterPro"/>
</dbReference>
<keyword evidence="3" id="KW-1003">Cell membrane</keyword>
<dbReference type="PANTHER" id="PTHR48021">
    <property type="match status" value="1"/>
</dbReference>
<organism evidence="10">
    <name type="scientific">Nyssomyia neivai</name>
    <dbReference type="NCBI Taxonomy" id="330878"/>
    <lineage>
        <taxon>Eukaryota</taxon>
        <taxon>Metazoa</taxon>
        <taxon>Ecdysozoa</taxon>
        <taxon>Arthropoda</taxon>
        <taxon>Hexapoda</taxon>
        <taxon>Insecta</taxon>
        <taxon>Pterygota</taxon>
        <taxon>Neoptera</taxon>
        <taxon>Endopterygota</taxon>
        <taxon>Diptera</taxon>
        <taxon>Nematocera</taxon>
        <taxon>Psychodoidea</taxon>
        <taxon>Psychodidae</taxon>
        <taxon>Nyssomyia</taxon>
    </lineage>
</organism>
<evidence type="ECO:0000313" key="10">
    <source>
        <dbReference type="EMBL" id="JAV05070.1"/>
    </source>
</evidence>
<dbReference type="PROSITE" id="PS00216">
    <property type="entry name" value="SUGAR_TRANSPORT_1"/>
    <property type="match status" value="1"/>
</dbReference>
<feature type="transmembrane region" description="Helical" evidence="8">
    <location>
        <begin position="299"/>
        <end position="318"/>
    </location>
</feature>
<dbReference type="InterPro" id="IPR020846">
    <property type="entry name" value="MFS_dom"/>
</dbReference>
<feature type="transmembrane region" description="Helical" evidence="8">
    <location>
        <begin position="113"/>
        <end position="134"/>
    </location>
</feature>
<keyword evidence="4" id="KW-0762">Sugar transport</keyword>
<evidence type="ECO:0000256" key="6">
    <source>
        <dbReference type="ARBA" id="ARBA00022989"/>
    </source>
</evidence>
<evidence type="ECO:0000256" key="3">
    <source>
        <dbReference type="ARBA" id="ARBA00022475"/>
    </source>
</evidence>
<dbReference type="InterPro" id="IPR005829">
    <property type="entry name" value="Sugar_transporter_CS"/>
</dbReference>
<feature type="transmembrane region" description="Helical" evidence="8">
    <location>
        <begin position="428"/>
        <end position="446"/>
    </location>
</feature>
<dbReference type="PANTHER" id="PTHR48021:SF33">
    <property type="entry name" value="AT22075P-RELATED"/>
    <property type="match status" value="1"/>
</dbReference>
<dbReference type="InterPro" id="IPR050549">
    <property type="entry name" value="MFS_Trehalose_Transporter"/>
</dbReference>
<evidence type="ECO:0000259" key="9">
    <source>
        <dbReference type="PROSITE" id="PS50850"/>
    </source>
</evidence>
<evidence type="ECO:0000256" key="2">
    <source>
        <dbReference type="ARBA" id="ARBA00022448"/>
    </source>
</evidence>
<dbReference type="Pfam" id="PF00083">
    <property type="entry name" value="Sugar_tr"/>
    <property type="match status" value="1"/>
</dbReference>
<feature type="transmembrane region" description="Helical" evidence="8">
    <location>
        <begin position="61"/>
        <end position="80"/>
    </location>
</feature>